<evidence type="ECO:0000313" key="4">
    <source>
        <dbReference type="EMBL" id="XBH01308.1"/>
    </source>
</evidence>
<evidence type="ECO:0000259" key="2">
    <source>
        <dbReference type="Pfam" id="PF01408"/>
    </source>
</evidence>
<feature type="domain" description="Gfo/Idh/MocA-like oxidoreductase bacterial type C-terminal" evidence="3">
    <location>
        <begin position="369"/>
        <end position="440"/>
    </location>
</feature>
<feature type="domain" description="Gfo/Idh/MocA-like oxidoreductase N-terminal" evidence="2">
    <location>
        <begin position="45"/>
        <end position="164"/>
    </location>
</feature>
<dbReference type="InterPro" id="IPR036291">
    <property type="entry name" value="NAD(P)-bd_dom_sf"/>
</dbReference>
<dbReference type="Gene3D" id="3.40.50.720">
    <property type="entry name" value="NAD(P)-binding Rossmann-like Domain"/>
    <property type="match status" value="1"/>
</dbReference>
<sequence>MSRPTRRDFLRASAAATSGGILLHFADSGSRTMADETKSPNERPRVGCIGLGGMGRGDAKAVKRYGDILAVCDVDREHAESAKNEKSIGNGKADIYEDYRKLLDRNDIDIVTISTPDHWHTRIAIAALRAGKDVYCQKPLTLTIDEGKQLRKVVEETKRIVQVGTQQRSENKNMFLTAVAMVRDGRIGKVKRVTCAIGGTPDEGKTFRKTQPPASLNWDMWLGQTPKVDYIAERCHNNFRWWYEYSGGKITDWGAHHVDIAQWAIGMEQSGPKTVEVLSAEHPVPFQNGMPTVDDRYNAATAFRVRCLFPNEVELLIRHDTENGIEFEGENGTFFVSRSKLVGEPVDELAKNPIPESALIALRKGRRIDTHMGNFIECVRDRATPVSDVASHHRMLTTCHLANIALRLGRTLTWDPDSEQIVGDPDANKWQSREQRQGYEIQA</sequence>
<dbReference type="PROSITE" id="PS51318">
    <property type="entry name" value="TAT"/>
    <property type="match status" value="1"/>
</dbReference>
<reference evidence="4" key="1">
    <citation type="submission" date="2024-05" db="EMBL/GenBank/DDBJ databases">
        <title>Planctomycetes of the genus Singulisphaera possess chitinolytic capabilities.</title>
        <authorList>
            <person name="Ivanova A."/>
        </authorList>
    </citation>
    <scope>NUCLEOTIDE SEQUENCE</scope>
    <source>
        <strain evidence="4">Ch08T</strain>
    </source>
</reference>
<dbReference type="PANTHER" id="PTHR43818:SF5">
    <property type="entry name" value="OXIDOREDUCTASE FAMILY PROTEIN"/>
    <property type="match status" value="1"/>
</dbReference>
<feature type="region of interest" description="Disordered" evidence="1">
    <location>
        <begin position="420"/>
        <end position="443"/>
    </location>
</feature>
<accession>A0AAU7C866</accession>
<dbReference type="SUPFAM" id="SSF55347">
    <property type="entry name" value="Glyceraldehyde-3-phosphate dehydrogenase-like, C-terminal domain"/>
    <property type="match status" value="1"/>
</dbReference>
<dbReference type="Gene3D" id="3.30.360.10">
    <property type="entry name" value="Dihydrodipicolinate Reductase, domain 2"/>
    <property type="match status" value="1"/>
</dbReference>
<dbReference type="Pfam" id="PF19051">
    <property type="entry name" value="GFO_IDH_MocA_C2"/>
    <property type="match status" value="2"/>
</dbReference>
<protein>
    <submittedName>
        <fullName evidence="4">Gfo/Idh/MocA family oxidoreductase</fullName>
    </submittedName>
</protein>
<gene>
    <name evidence="4" type="ORF">V5E97_23465</name>
</gene>
<dbReference type="InterPro" id="IPR050463">
    <property type="entry name" value="Gfo/Idh/MocA_oxidrdct_glycsds"/>
</dbReference>
<evidence type="ECO:0000259" key="3">
    <source>
        <dbReference type="Pfam" id="PF19051"/>
    </source>
</evidence>
<feature type="domain" description="Gfo/Idh/MocA-like oxidoreductase bacterial type C-terminal" evidence="3">
    <location>
        <begin position="208"/>
        <end position="279"/>
    </location>
</feature>
<proteinExistence type="predicted"/>
<dbReference type="Pfam" id="PF01408">
    <property type="entry name" value="GFO_IDH_MocA"/>
    <property type="match status" value="1"/>
</dbReference>
<dbReference type="InterPro" id="IPR006311">
    <property type="entry name" value="TAT_signal"/>
</dbReference>
<dbReference type="PANTHER" id="PTHR43818">
    <property type="entry name" value="BCDNA.GH03377"/>
    <property type="match status" value="1"/>
</dbReference>
<dbReference type="RefSeq" id="WP_406694004.1">
    <property type="nucleotide sequence ID" value="NZ_CP155447.1"/>
</dbReference>
<dbReference type="AlphaFoldDB" id="A0AAU7C866"/>
<dbReference type="InterPro" id="IPR043906">
    <property type="entry name" value="Gfo/Idh/MocA_OxRdtase_bact_C"/>
</dbReference>
<dbReference type="SUPFAM" id="SSF51735">
    <property type="entry name" value="NAD(P)-binding Rossmann-fold domains"/>
    <property type="match status" value="1"/>
</dbReference>
<organism evidence="4">
    <name type="scientific">Singulisphaera sp. Ch08</name>
    <dbReference type="NCBI Taxonomy" id="3120278"/>
    <lineage>
        <taxon>Bacteria</taxon>
        <taxon>Pseudomonadati</taxon>
        <taxon>Planctomycetota</taxon>
        <taxon>Planctomycetia</taxon>
        <taxon>Isosphaerales</taxon>
        <taxon>Isosphaeraceae</taxon>
        <taxon>Singulisphaera</taxon>
    </lineage>
</organism>
<evidence type="ECO:0000256" key="1">
    <source>
        <dbReference type="SAM" id="MobiDB-lite"/>
    </source>
</evidence>
<dbReference type="EMBL" id="CP155447">
    <property type="protein sequence ID" value="XBH01308.1"/>
    <property type="molecule type" value="Genomic_DNA"/>
</dbReference>
<dbReference type="InterPro" id="IPR000683">
    <property type="entry name" value="Gfo/Idh/MocA-like_OxRdtase_N"/>
</dbReference>
<name>A0AAU7C866_9BACT</name>
<dbReference type="GO" id="GO:0000166">
    <property type="term" value="F:nucleotide binding"/>
    <property type="evidence" value="ECO:0007669"/>
    <property type="project" value="InterPro"/>
</dbReference>